<dbReference type="EMBL" id="LT670817">
    <property type="protein sequence ID" value="SHH71209.1"/>
    <property type="molecule type" value="Genomic_DNA"/>
</dbReference>
<gene>
    <name evidence="2" type="ORF">SAMN05443248_5814</name>
</gene>
<organism evidence="2 3">
    <name type="scientific">Bradyrhizobium erythrophlei</name>
    <dbReference type="NCBI Taxonomy" id="1437360"/>
    <lineage>
        <taxon>Bacteria</taxon>
        <taxon>Pseudomonadati</taxon>
        <taxon>Pseudomonadota</taxon>
        <taxon>Alphaproteobacteria</taxon>
        <taxon>Hyphomicrobiales</taxon>
        <taxon>Nitrobacteraceae</taxon>
        <taxon>Bradyrhizobium</taxon>
    </lineage>
</organism>
<evidence type="ECO:0000313" key="3">
    <source>
        <dbReference type="Proteomes" id="UP000189796"/>
    </source>
</evidence>
<accession>A0A1M5V7G9</accession>
<dbReference type="PANTHER" id="PTHR46401">
    <property type="entry name" value="GLYCOSYLTRANSFERASE WBBK-RELATED"/>
    <property type="match status" value="1"/>
</dbReference>
<dbReference type="Gene3D" id="3.40.50.2000">
    <property type="entry name" value="Glycogen Phosphorylase B"/>
    <property type="match status" value="2"/>
</dbReference>
<dbReference type="AlphaFoldDB" id="A0A1M5V7G9"/>
<dbReference type="Pfam" id="PF13692">
    <property type="entry name" value="Glyco_trans_1_4"/>
    <property type="match status" value="1"/>
</dbReference>
<name>A0A1M5V7G9_9BRAD</name>
<dbReference type="CDD" id="cd03809">
    <property type="entry name" value="GT4_MtfB-like"/>
    <property type="match status" value="1"/>
</dbReference>
<dbReference type="SUPFAM" id="SSF53756">
    <property type="entry name" value="UDP-Glycosyltransferase/glycogen phosphorylase"/>
    <property type="match status" value="1"/>
</dbReference>
<sequence length="397" mass="44599">MVPLKTNTARRAICLAIDASNIRVGGGVTHLIEFLREADPTSRGFERIVVWGCASTLARLEDRPWLEKRTDAALEAHLLKRIIWQRRVLPRHLRETKADLLLVPGGSIVPRFHPVATMSRNMLPFQWPELKRFGFSVTTLKLVLLRFNQSFSFKRADGTIFLTRYAYDAVTKTTGPLEGKTSIIPHGVDTRFRMPPRPQRTAAELTISDPLRVVYVSTVDEFKHQWHVVEGIGRLHNEGIPIRLDLYGGARPSTLPRLSEALSRVDAQGEFIRYWGAVDYKEIHKCYEAADICVFASSCENMPNILIESMAAGLPIACSDRGPMPEMLGDAGVYFDPENSVSIADAVRQLARSPELRAEKALAASMAASKFSWSRCAGETFDFLEAIVREHQKRRAE</sequence>
<dbReference type="Proteomes" id="UP000189796">
    <property type="component" value="Chromosome I"/>
</dbReference>
<dbReference type="GO" id="GO:0009103">
    <property type="term" value="P:lipopolysaccharide biosynthetic process"/>
    <property type="evidence" value="ECO:0007669"/>
    <property type="project" value="TreeGrafter"/>
</dbReference>
<dbReference type="RefSeq" id="WP_079604340.1">
    <property type="nucleotide sequence ID" value="NZ_LT670817.1"/>
</dbReference>
<evidence type="ECO:0000256" key="1">
    <source>
        <dbReference type="ARBA" id="ARBA00022679"/>
    </source>
</evidence>
<proteinExistence type="predicted"/>
<reference evidence="2 3" key="1">
    <citation type="submission" date="2016-11" db="EMBL/GenBank/DDBJ databases">
        <authorList>
            <person name="Jaros S."/>
            <person name="Januszkiewicz K."/>
            <person name="Wedrychowicz H."/>
        </authorList>
    </citation>
    <scope>NUCLEOTIDE SEQUENCE [LARGE SCALE GENOMIC DNA]</scope>
    <source>
        <strain evidence="2 3">GAS138</strain>
    </source>
</reference>
<dbReference type="OrthoDB" id="5443996at2"/>
<dbReference type="PANTHER" id="PTHR46401:SF2">
    <property type="entry name" value="GLYCOSYLTRANSFERASE WBBK-RELATED"/>
    <property type="match status" value="1"/>
</dbReference>
<keyword evidence="1 2" id="KW-0808">Transferase</keyword>
<protein>
    <submittedName>
        <fullName evidence="2">Glycosyltransferase involved in cell wall bisynthesis</fullName>
    </submittedName>
</protein>
<evidence type="ECO:0000313" key="2">
    <source>
        <dbReference type="EMBL" id="SHH71209.1"/>
    </source>
</evidence>
<dbReference type="GO" id="GO:0016757">
    <property type="term" value="F:glycosyltransferase activity"/>
    <property type="evidence" value="ECO:0007669"/>
    <property type="project" value="TreeGrafter"/>
</dbReference>